<feature type="compositionally biased region" description="Polar residues" evidence="1">
    <location>
        <begin position="89"/>
        <end position="116"/>
    </location>
</feature>
<proteinExistence type="predicted"/>
<evidence type="ECO:0000256" key="1">
    <source>
        <dbReference type="SAM" id="MobiDB-lite"/>
    </source>
</evidence>
<evidence type="ECO:0000313" key="2">
    <source>
        <dbReference type="EMBL" id="EKO38972.1"/>
    </source>
</evidence>
<feature type="region of interest" description="Disordered" evidence="1">
    <location>
        <begin position="82"/>
        <end position="165"/>
    </location>
</feature>
<dbReference type="AlphaFoldDB" id="K6FK79"/>
<dbReference type="Proteomes" id="UP000006272">
    <property type="component" value="Unassembled WGS sequence"/>
</dbReference>
<gene>
    <name evidence="2" type="ORF">B193_2329</name>
</gene>
<comment type="caution">
    <text evidence="2">The sequence shown here is derived from an EMBL/GenBank/DDBJ whole genome shotgun (WGS) entry which is preliminary data.</text>
</comment>
<feature type="compositionally biased region" description="Low complexity" evidence="1">
    <location>
        <begin position="7"/>
        <end position="32"/>
    </location>
</feature>
<sequence>MSTDLISNSYSGTTTSLSSLLGTSSTSSTDSTAVDNLASGLSIKGDGGDFSKGAKAMQQLKDLASSDPDKFKEVTQQISDKLSEAAGNATDSNTAKMLSSMSEKFASAASSGSMDSLTPPQPPTGSGGPQGQAAQHYARQNGDNPMATMDSIVSSALSGVGSAEA</sequence>
<accession>K6FK79</accession>
<reference evidence="2 3" key="1">
    <citation type="submission" date="2012-07" db="EMBL/GenBank/DDBJ databases">
        <title>Draft genome sequence of Desulfovibrio magneticus str. Maddingley MBC34 obtained from a metagenomic sequence of a methanogenic enrichment isolated from coal-seam formation water in Victoria, Australia.</title>
        <authorList>
            <person name="Greenfield P."/>
            <person name="Hendry P."/>
            <person name="Li D."/>
            <person name="Rosewarne C.P."/>
            <person name="Tran-Dinh N."/>
            <person name="Elbourne L.D.H."/>
            <person name="Paulsen I.T."/>
            <person name="Midgley D.J."/>
        </authorList>
    </citation>
    <scope>NUCLEOTIDE SEQUENCE [LARGE SCALE GENOMIC DNA]</scope>
    <source>
        <strain evidence="3">Maddingley MBC34</strain>
    </source>
</reference>
<protein>
    <submittedName>
        <fullName evidence="2">Uncharacterized protein</fullName>
    </submittedName>
</protein>
<dbReference type="PATRIC" id="fig|1206767.3.peg.2270"/>
<feature type="region of interest" description="Disordered" evidence="1">
    <location>
        <begin position="1"/>
        <end position="33"/>
    </location>
</feature>
<dbReference type="EMBL" id="ALAO01000186">
    <property type="protein sequence ID" value="EKO38972.1"/>
    <property type="molecule type" value="Genomic_DNA"/>
</dbReference>
<name>K6FK79_9BACT</name>
<organism evidence="2 3">
    <name type="scientific">Solidesulfovibrio magneticus str. Maddingley MBC34</name>
    <dbReference type="NCBI Taxonomy" id="1206767"/>
    <lineage>
        <taxon>Bacteria</taxon>
        <taxon>Pseudomonadati</taxon>
        <taxon>Thermodesulfobacteriota</taxon>
        <taxon>Desulfovibrionia</taxon>
        <taxon>Desulfovibrionales</taxon>
        <taxon>Desulfovibrionaceae</taxon>
        <taxon>Solidesulfovibrio</taxon>
    </lineage>
</organism>
<evidence type="ECO:0000313" key="3">
    <source>
        <dbReference type="Proteomes" id="UP000006272"/>
    </source>
</evidence>